<dbReference type="InParanoid" id="A0A7M7P8L9"/>
<name>A0A7M7P8L9_STRPU</name>
<dbReference type="OrthoDB" id="10025511at2759"/>
<feature type="domain" description="PPM-type phosphatase" evidence="2">
    <location>
        <begin position="65"/>
        <end position="382"/>
    </location>
</feature>
<dbReference type="GO" id="GO:1902531">
    <property type="term" value="P:regulation of intracellular signal transduction"/>
    <property type="evidence" value="ECO:0000318"/>
    <property type="project" value="GO_Central"/>
</dbReference>
<accession>A0A7M7P8L9</accession>
<evidence type="ECO:0000313" key="4">
    <source>
        <dbReference type="Proteomes" id="UP000007110"/>
    </source>
</evidence>
<dbReference type="SUPFAM" id="SSF81606">
    <property type="entry name" value="PP2C-like"/>
    <property type="match status" value="1"/>
</dbReference>
<dbReference type="AlphaFoldDB" id="A0A7M7P8L9"/>
<dbReference type="CDD" id="cd00143">
    <property type="entry name" value="PP2Cc"/>
    <property type="match status" value="1"/>
</dbReference>
<dbReference type="GO" id="GO:0004722">
    <property type="term" value="F:protein serine/threonine phosphatase activity"/>
    <property type="evidence" value="ECO:0000318"/>
    <property type="project" value="GO_Central"/>
</dbReference>
<dbReference type="InterPro" id="IPR015655">
    <property type="entry name" value="PP2C"/>
</dbReference>
<dbReference type="Gene3D" id="3.60.40.10">
    <property type="entry name" value="PPM-type phosphatase domain"/>
    <property type="match status" value="1"/>
</dbReference>
<dbReference type="SMART" id="SM00332">
    <property type="entry name" value="PP2Cc"/>
    <property type="match status" value="1"/>
</dbReference>
<feature type="compositionally biased region" description="Low complexity" evidence="1">
    <location>
        <begin position="590"/>
        <end position="599"/>
    </location>
</feature>
<proteinExistence type="predicted"/>
<dbReference type="PROSITE" id="PS51746">
    <property type="entry name" value="PPM_2"/>
    <property type="match status" value="1"/>
</dbReference>
<dbReference type="FunFam" id="3.60.40.10:FF:000060">
    <property type="entry name" value="Protein phosphatase 2c"/>
    <property type="match status" value="1"/>
</dbReference>
<dbReference type="InterPro" id="IPR036457">
    <property type="entry name" value="PPM-type-like_dom_sf"/>
</dbReference>
<dbReference type="Pfam" id="PF00481">
    <property type="entry name" value="PP2C"/>
    <property type="match status" value="1"/>
</dbReference>
<evidence type="ECO:0000256" key="1">
    <source>
        <dbReference type="SAM" id="MobiDB-lite"/>
    </source>
</evidence>
<evidence type="ECO:0000259" key="2">
    <source>
        <dbReference type="PROSITE" id="PS51746"/>
    </source>
</evidence>
<dbReference type="PANTHER" id="PTHR47992">
    <property type="entry name" value="PROTEIN PHOSPHATASE"/>
    <property type="match status" value="1"/>
</dbReference>
<feature type="region of interest" description="Disordered" evidence="1">
    <location>
        <begin position="474"/>
        <end position="496"/>
    </location>
</feature>
<protein>
    <recommendedName>
        <fullName evidence="2">PPM-type phosphatase domain-containing protein</fullName>
    </recommendedName>
</protein>
<feature type="region of interest" description="Disordered" evidence="1">
    <location>
        <begin position="557"/>
        <end position="612"/>
    </location>
</feature>
<reference evidence="4" key="1">
    <citation type="submission" date="2015-02" db="EMBL/GenBank/DDBJ databases">
        <title>Genome sequencing for Strongylocentrotus purpuratus.</title>
        <authorList>
            <person name="Murali S."/>
            <person name="Liu Y."/>
            <person name="Vee V."/>
            <person name="English A."/>
            <person name="Wang M."/>
            <person name="Skinner E."/>
            <person name="Han Y."/>
            <person name="Muzny D.M."/>
            <person name="Worley K.C."/>
            <person name="Gibbs R.A."/>
        </authorList>
    </citation>
    <scope>NUCLEOTIDE SEQUENCE</scope>
</reference>
<keyword evidence="4" id="KW-1185">Reference proteome</keyword>
<dbReference type="GO" id="GO:0045814">
    <property type="term" value="P:negative regulation of gene expression, epigenetic"/>
    <property type="evidence" value="ECO:0000318"/>
    <property type="project" value="GO_Central"/>
</dbReference>
<dbReference type="FunCoup" id="A0A7M7P8L9">
    <property type="interactions" value="60"/>
</dbReference>
<evidence type="ECO:0000313" key="3">
    <source>
        <dbReference type="EnsemblMetazoa" id="XP_030847711"/>
    </source>
</evidence>
<dbReference type="GeneID" id="115926710"/>
<reference evidence="3" key="2">
    <citation type="submission" date="2021-01" db="UniProtKB">
        <authorList>
            <consortium name="EnsemblMetazoa"/>
        </authorList>
    </citation>
    <scope>IDENTIFICATION</scope>
</reference>
<dbReference type="GO" id="GO:0051019">
    <property type="term" value="F:mitogen-activated protein kinase binding"/>
    <property type="evidence" value="ECO:0000318"/>
    <property type="project" value="GO_Central"/>
</dbReference>
<organism evidence="3 4">
    <name type="scientific">Strongylocentrotus purpuratus</name>
    <name type="common">Purple sea urchin</name>
    <dbReference type="NCBI Taxonomy" id="7668"/>
    <lineage>
        <taxon>Eukaryota</taxon>
        <taxon>Metazoa</taxon>
        <taxon>Echinodermata</taxon>
        <taxon>Eleutherozoa</taxon>
        <taxon>Echinozoa</taxon>
        <taxon>Echinoidea</taxon>
        <taxon>Euechinoidea</taxon>
        <taxon>Echinacea</taxon>
        <taxon>Camarodonta</taxon>
        <taxon>Echinidea</taxon>
        <taxon>Strongylocentrotidae</taxon>
        <taxon>Strongylocentrotus</taxon>
    </lineage>
</organism>
<dbReference type="RefSeq" id="XP_030847711.1">
    <property type="nucleotide sequence ID" value="XM_030991851.1"/>
</dbReference>
<dbReference type="EnsemblMetazoa" id="XM_030991851">
    <property type="protein sequence ID" value="XP_030847711"/>
    <property type="gene ID" value="LOC115926710"/>
</dbReference>
<dbReference type="Proteomes" id="UP000007110">
    <property type="component" value="Unassembled WGS sequence"/>
</dbReference>
<dbReference type="InterPro" id="IPR001932">
    <property type="entry name" value="PPM-type_phosphatase-like_dom"/>
</dbReference>
<dbReference type="KEGG" id="spu:115926710"/>
<sequence>MIQPQRSLRRRNQRSVCENWRDTKNIFDRKRRARKTENMESVEQYRTVSSPMKKNPKRKRVIGLRVSSDSTQGGRKYMEDMICIVFDREQEADYACFAVFDGHGGKEAAVYARDHLWQNIKNQDGFFSREPNAVMSAINEAFRVTQEGMWKERSSWPKTLSGYPSTAGSTCSMVIICGNDMYTAHVGDSRIVLGKSEPRGLNTTNVYGVTSHKIVTETLTVDHKPSDIEEIERIEEAGGRVQDKAGVQRVVWSRPKLDHTGPITRNTELTDIPFLAVARSLGDLWSYNFRSGKYIVSPEPDIMHRVIDPKSERFLILGSDGLWNMVTSEASVQIVEKYDKTRILQGEQSSETVSHQLVKRGMDLWNYHLLRADNISVICVFFEYPDVIDDEGDQIDLDAVKEWQNIGLKVTGDGDDEEVDENGDNFTRPALIRHHACTKLTSMENYNRLYCMSNKERRQYGNIPAPQYKRRYTDGLELPKPKKPKPDPVVEKTNVGERTKSGDKIYKVIHTKKCGIRVEYTYDVDRQMRRKAAKATPVKAKRTFLTANGPIEVLYECEPPTPQHDRKNALSAPAKGSSSRQSPRRRLSLDDSSISGSRLTRSATKRSRVLNMHMTRARRASMKGKLSQIYDDMNVNGAQKAVKMR</sequence>